<dbReference type="Gene3D" id="1.25.40.20">
    <property type="entry name" value="Ankyrin repeat-containing domain"/>
    <property type="match status" value="1"/>
</dbReference>
<dbReference type="PROSITE" id="PS50297">
    <property type="entry name" value="ANK_REP_REGION"/>
    <property type="match status" value="1"/>
</dbReference>
<reference evidence="2 3" key="1">
    <citation type="journal article" date="2020" name="Phytopathology">
        <title>Genome Sequence Resources of Colletotrichum truncatum, C. plurivorum, C. musicola, and C. sojae: Four Species Pathogenic to Soybean (Glycine max).</title>
        <authorList>
            <person name="Rogerio F."/>
            <person name="Boufleur T.R."/>
            <person name="Ciampi-Guillardi M."/>
            <person name="Sukno S.A."/>
            <person name="Thon M.R."/>
            <person name="Massola Junior N.S."/>
            <person name="Baroncelli R."/>
        </authorList>
    </citation>
    <scope>NUCLEOTIDE SEQUENCE [LARGE SCALE GENOMIC DNA]</scope>
    <source>
        <strain evidence="2 3">LFN0009</strain>
    </source>
</reference>
<evidence type="ECO:0008006" key="4">
    <source>
        <dbReference type="Google" id="ProtNLM"/>
    </source>
</evidence>
<evidence type="ECO:0000313" key="2">
    <source>
        <dbReference type="EMBL" id="KAF6813526.1"/>
    </source>
</evidence>
<dbReference type="InterPro" id="IPR036770">
    <property type="entry name" value="Ankyrin_rpt-contain_sf"/>
</dbReference>
<organism evidence="2 3">
    <name type="scientific">Colletotrichum sojae</name>
    <dbReference type="NCBI Taxonomy" id="2175907"/>
    <lineage>
        <taxon>Eukaryota</taxon>
        <taxon>Fungi</taxon>
        <taxon>Dikarya</taxon>
        <taxon>Ascomycota</taxon>
        <taxon>Pezizomycotina</taxon>
        <taxon>Sordariomycetes</taxon>
        <taxon>Hypocreomycetidae</taxon>
        <taxon>Glomerellales</taxon>
        <taxon>Glomerellaceae</taxon>
        <taxon>Colletotrichum</taxon>
        <taxon>Colletotrichum orchidearum species complex</taxon>
    </lineage>
</organism>
<proteinExistence type="predicted"/>
<evidence type="ECO:0000256" key="1">
    <source>
        <dbReference type="PROSITE-ProRule" id="PRU00023"/>
    </source>
</evidence>
<keyword evidence="3" id="KW-1185">Reference proteome</keyword>
<keyword evidence="1" id="KW-0040">ANK repeat</keyword>
<dbReference type="InterPro" id="IPR002110">
    <property type="entry name" value="Ankyrin_rpt"/>
</dbReference>
<accession>A0A8H6MZ39</accession>
<feature type="repeat" description="ANK" evidence="1">
    <location>
        <begin position="81"/>
        <end position="116"/>
    </location>
</feature>
<dbReference type="EMBL" id="WIGN01000052">
    <property type="protein sequence ID" value="KAF6813526.1"/>
    <property type="molecule type" value="Genomic_DNA"/>
</dbReference>
<comment type="caution">
    <text evidence="2">The sequence shown here is derived from an EMBL/GenBank/DDBJ whole genome shotgun (WGS) entry which is preliminary data.</text>
</comment>
<dbReference type="Proteomes" id="UP000652219">
    <property type="component" value="Unassembled WGS sequence"/>
</dbReference>
<dbReference type="SUPFAM" id="SSF48403">
    <property type="entry name" value="Ankyrin repeat"/>
    <property type="match status" value="1"/>
</dbReference>
<dbReference type="AlphaFoldDB" id="A0A8H6MZ39"/>
<evidence type="ECO:0000313" key="3">
    <source>
        <dbReference type="Proteomes" id="UP000652219"/>
    </source>
</evidence>
<protein>
    <recommendedName>
        <fullName evidence="4">Ankyrin repeat protein</fullName>
    </recommendedName>
</protein>
<name>A0A8H6MZ39_9PEZI</name>
<gene>
    <name evidence="2" type="ORF">CSOJ01_04548</name>
</gene>
<sequence length="257" mass="29221">MFLPPDAIRMTWLLLGPPKGDIRIYTRPGIKQTILHHLACRPFIQKFNLHNRKPVLNTRLFEETLAHGAGAGLHINIRDAHGDTPLHYVSLIHTREDWQIMDVLLRLGADAGALNDHSKSPITLRGRGLVALSPQSGELNQTENRLTLQRAPLRGFDRMKLKSEEDEHSPRFRVQSGLGSWNDSLMGRVFERLSGGYNVHQVWDTEQQKWLQLPKPVQSRLCVAADSSNSSYERDAGHLFIQAPNKSRRPRERRGSV</sequence>
<dbReference type="PROSITE" id="PS50088">
    <property type="entry name" value="ANK_REPEAT"/>
    <property type="match status" value="1"/>
</dbReference>